<sequence length="441" mass="47639">MRRYILIALGLVILAAAGVYFYLKQPDRARLPEAAVMGVRPTISAPRRQFFPTIGIADVVGWQNGAKPLAAAGLQVAAFAEGLDHPRWLYRLPNGDVLVAESNSPPREGGGITGWVMKKLMGRAGAGVPSANRITLLRDANGDGVAEVRQPFLTGLNSPFGMALVGPWLYVANTDALVRVPYAAGQTRITARPEKVVDLPGGGNHWARNVIAAPGGRTLYVTVGSASNIAENGLDAERRRANILEVFPERKYARIYAAGLRNPNGLAIEPRSNRLWTVVNERDMLGSDLPPDYMAAVDLGDNFGWPWYYWGGYPDKRVEPANPGLQEYSKRPDYALGAHSASLGLAFAGDARLGARFADGAFVSQHGSWNREPPAGYRVLYVPFGSNGFPDPRVNPTVVLHGFLDREGRAQGRPVGVITDQSGALLVADDVGNKIWRVAAR</sequence>
<keyword evidence="3" id="KW-1185">Reference proteome</keyword>
<dbReference type="PANTHER" id="PTHR19328">
    <property type="entry name" value="HEDGEHOG-INTERACTING PROTEIN"/>
    <property type="match status" value="1"/>
</dbReference>
<dbReference type="InterPro" id="IPR011041">
    <property type="entry name" value="Quinoprot_gluc/sorb_DH_b-prop"/>
</dbReference>
<dbReference type="OrthoDB" id="9770043at2"/>
<name>A0A285QGM8_9SPHN</name>
<evidence type="ECO:0000313" key="3">
    <source>
        <dbReference type="Proteomes" id="UP000219494"/>
    </source>
</evidence>
<accession>A0A285QGM8</accession>
<dbReference type="PANTHER" id="PTHR19328:SF55">
    <property type="entry name" value="BLR6566 PROTEIN"/>
    <property type="match status" value="1"/>
</dbReference>
<dbReference type="AlphaFoldDB" id="A0A285QGM8"/>
<organism evidence="2 3">
    <name type="scientific">Sphingomonas guangdongensis</name>
    <dbReference type="NCBI Taxonomy" id="1141890"/>
    <lineage>
        <taxon>Bacteria</taxon>
        <taxon>Pseudomonadati</taxon>
        <taxon>Pseudomonadota</taxon>
        <taxon>Alphaproteobacteria</taxon>
        <taxon>Sphingomonadales</taxon>
        <taxon>Sphingomonadaceae</taxon>
        <taxon>Sphingomonas</taxon>
    </lineage>
</organism>
<feature type="domain" description="Pyrroloquinoline quinone-dependent pyranose dehydrogenase beta-propeller" evidence="1">
    <location>
        <begin position="329"/>
        <end position="438"/>
    </location>
</feature>
<reference evidence="2 3" key="1">
    <citation type="submission" date="2017-07" db="EMBL/GenBank/DDBJ databases">
        <authorList>
            <person name="Sun Z.S."/>
            <person name="Albrecht U."/>
            <person name="Echele G."/>
            <person name="Lee C.C."/>
        </authorList>
    </citation>
    <scope>NUCLEOTIDE SEQUENCE [LARGE SCALE GENOMIC DNA]</scope>
    <source>
        <strain evidence="2 3">CGMCC 1.12672</strain>
    </source>
</reference>
<gene>
    <name evidence="2" type="ORF">SAMN06297144_1160</name>
</gene>
<dbReference type="InterPro" id="IPR011042">
    <property type="entry name" value="6-blade_b-propeller_TolB-like"/>
</dbReference>
<dbReference type="Pfam" id="PF22807">
    <property type="entry name" value="TrAA12"/>
    <property type="match status" value="2"/>
</dbReference>
<protein>
    <submittedName>
        <fullName evidence="2">Glucose/arabinose dehydrogenase, beta-propeller fold</fullName>
    </submittedName>
</protein>
<dbReference type="InterPro" id="IPR054539">
    <property type="entry name" value="Beta-prop_PDH"/>
</dbReference>
<dbReference type="Gene3D" id="2.120.10.30">
    <property type="entry name" value="TolB, C-terminal domain"/>
    <property type="match status" value="1"/>
</dbReference>
<dbReference type="SUPFAM" id="SSF50952">
    <property type="entry name" value="Soluble quinoprotein glucose dehydrogenase"/>
    <property type="match status" value="1"/>
</dbReference>
<proteinExistence type="predicted"/>
<dbReference type="EMBL" id="OBMI01000001">
    <property type="protein sequence ID" value="SOB80634.1"/>
    <property type="molecule type" value="Genomic_DNA"/>
</dbReference>
<evidence type="ECO:0000259" key="1">
    <source>
        <dbReference type="Pfam" id="PF22807"/>
    </source>
</evidence>
<feature type="domain" description="Pyrroloquinoline quinone-dependent pyranose dehydrogenase beta-propeller" evidence="1">
    <location>
        <begin position="70"/>
        <end position="285"/>
    </location>
</feature>
<dbReference type="Proteomes" id="UP000219494">
    <property type="component" value="Unassembled WGS sequence"/>
</dbReference>
<dbReference type="RefSeq" id="WP_097063374.1">
    <property type="nucleotide sequence ID" value="NZ_OBMI01000001.1"/>
</dbReference>
<evidence type="ECO:0000313" key="2">
    <source>
        <dbReference type="EMBL" id="SOB80634.1"/>
    </source>
</evidence>